<sequence length="122" mass="14475">MSYYSKILTIFFSLLLLSCNKEFNSKEWQNTTLEDNLDKNNNRNLMINDLVENKLLMGKNSKEIKTLLGKPDLKDSTKNTFRYETFIDHGWNIDPQYFRGLEIYFNKDSIVTSVKIYEIKTK</sequence>
<reference evidence="1" key="1">
    <citation type="submission" date="2019-08" db="EMBL/GenBank/DDBJ databases">
        <authorList>
            <person name="Kucharzyk K."/>
            <person name="Murdoch R.W."/>
            <person name="Higgins S."/>
            <person name="Loffler F."/>
        </authorList>
    </citation>
    <scope>NUCLEOTIDE SEQUENCE</scope>
</reference>
<organism evidence="1">
    <name type="scientific">bioreactor metagenome</name>
    <dbReference type="NCBI Taxonomy" id="1076179"/>
    <lineage>
        <taxon>unclassified sequences</taxon>
        <taxon>metagenomes</taxon>
        <taxon>ecological metagenomes</taxon>
    </lineage>
</organism>
<evidence type="ECO:0008006" key="2">
    <source>
        <dbReference type="Google" id="ProtNLM"/>
    </source>
</evidence>
<accession>A0A644TAE3</accession>
<proteinExistence type="predicted"/>
<dbReference type="PROSITE" id="PS51257">
    <property type="entry name" value="PROKAR_LIPOPROTEIN"/>
    <property type="match status" value="1"/>
</dbReference>
<protein>
    <recommendedName>
        <fullName evidence="2">Lipoprotein SmpA/OmlA domain-containing protein</fullName>
    </recommendedName>
</protein>
<name>A0A644TAE3_9ZZZZ</name>
<comment type="caution">
    <text evidence="1">The sequence shown here is derived from an EMBL/GenBank/DDBJ whole genome shotgun (WGS) entry which is preliminary data.</text>
</comment>
<evidence type="ECO:0000313" key="1">
    <source>
        <dbReference type="EMBL" id="MPL63873.1"/>
    </source>
</evidence>
<gene>
    <name evidence="1" type="ORF">SDC9_09515</name>
</gene>
<dbReference type="AlphaFoldDB" id="A0A644TAE3"/>
<dbReference type="EMBL" id="VSSQ01000023">
    <property type="protein sequence ID" value="MPL63873.1"/>
    <property type="molecule type" value="Genomic_DNA"/>
</dbReference>